<feature type="signal peptide" evidence="1">
    <location>
        <begin position="1"/>
        <end position="18"/>
    </location>
</feature>
<feature type="domain" description="Lipocalin-like" evidence="2">
    <location>
        <begin position="34"/>
        <end position="117"/>
    </location>
</feature>
<dbReference type="OrthoDB" id="708275at2"/>
<dbReference type="EMBL" id="VJVW01000005">
    <property type="protein sequence ID" value="MUP43572.1"/>
    <property type="molecule type" value="Genomic_DNA"/>
</dbReference>
<evidence type="ECO:0000256" key="1">
    <source>
        <dbReference type="SAM" id="SignalP"/>
    </source>
</evidence>
<dbReference type="AlphaFoldDB" id="A0A7K1LRZ2"/>
<dbReference type="RefSeq" id="WP_156277418.1">
    <property type="nucleotide sequence ID" value="NZ_BAABGI010000004.1"/>
</dbReference>
<organism evidence="3 4">
    <name type="scientific">Christiangramia aestuarii</name>
    <dbReference type="NCBI Taxonomy" id="1028746"/>
    <lineage>
        <taxon>Bacteria</taxon>
        <taxon>Pseudomonadati</taxon>
        <taxon>Bacteroidota</taxon>
        <taxon>Flavobacteriia</taxon>
        <taxon>Flavobacteriales</taxon>
        <taxon>Flavobacteriaceae</taxon>
        <taxon>Christiangramia</taxon>
    </lineage>
</organism>
<reference evidence="3 4" key="1">
    <citation type="submission" date="2019-07" db="EMBL/GenBank/DDBJ databases">
        <title>Gramella aestuarii sp. nov., isolated from a tidal flat, and emended description of Gramella echinicola.</title>
        <authorList>
            <person name="Liu L."/>
        </authorList>
    </citation>
    <scope>NUCLEOTIDE SEQUENCE [LARGE SCALE GENOMIC DNA]</scope>
    <source>
        <strain evidence="3 4">BS12</strain>
    </source>
</reference>
<evidence type="ECO:0000313" key="3">
    <source>
        <dbReference type="EMBL" id="MUP43572.1"/>
    </source>
</evidence>
<dbReference type="Proteomes" id="UP000460416">
    <property type="component" value="Unassembled WGS sequence"/>
</dbReference>
<dbReference type="Gene3D" id="2.40.128.370">
    <property type="match status" value="1"/>
</dbReference>
<dbReference type="InterPro" id="IPR024311">
    <property type="entry name" value="Lipocalin-like"/>
</dbReference>
<protein>
    <recommendedName>
        <fullName evidence="2">Lipocalin-like domain-containing protein</fullName>
    </recommendedName>
</protein>
<feature type="chain" id="PRO_5029614977" description="Lipocalin-like domain-containing protein" evidence="1">
    <location>
        <begin position="19"/>
        <end position="133"/>
    </location>
</feature>
<evidence type="ECO:0000313" key="4">
    <source>
        <dbReference type="Proteomes" id="UP000460416"/>
    </source>
</evidence>
<keyword evidence="4" id="KW-1185">Reference proteome</keyword>
<dbReference type="Pfam" id="PF13648">
    <property type="entry name" value="Lipocalin_4"/>
    <property type="match status" value="1"/>
</dbReference>
<accession>A0A7K1LRZ2</accession>
<keyword evidence="1" id="KW-0732">Signal</keyword>
<evidence type="ECO:0000259" key="2">
    <source>
        <dbReference type="Pfam" id="PF13648"/>
    </source>
</evidence>
<gene>
    <name evidence="3" type="ORF">FLP08_13385</name>
</gene>
<proteinExistence type="predicted"/>
<name>A0A7K1LRZ2_9FLAO</name>
<sequence>MKNLILLVSILLCFASCSNDEFELKVSNLTIEKLEGTWKLTETYISPGGETTWRTVEDGMEYVFKNNNTFQASEGECREGNYELDLENDLLIFNCEDSSNSARSYKLIKLTSSELEINYIGCIEACILRFRKQ</sequence>
<comment type="caution">
    <text evidence="3">The sequence shown here is derived from an EMBL/GenBank/DDBJ whole genome shotgun (WGS) entry which is preliminary data.</text>
</comment>